<sequence>MFGVALIHERLTEAKMIDFTFYVIHYYAQSLLDNYKICCSVILNSFQSSHTDRVTQKIITKMI</sequence>
<evidence type="ECO:0000313" key="2">
    <source>
        <dbReference type="Proteomes" id="UP000501648"/>
    </source>
</evidence>
<name>A0A6M4A0J5_9BURK</name>
<organism evidence="1 2">
    <name type="scientific">Herbaspirillum rubrisubalbicans Os34</name>
    <dbReference type="NCBI Taxonomy" id="1235827"/>
    <lineage>
        <taxon>Bacteria</taxon>
        <taxon>Pseudomonadati</taxon>
        <taxon>Pseudomonadota</taxon>
        <taxon>Betaproteobacteria</taxon>
        <taxon>Burkholderiales</taxon>
        <taxon>Oxalobacteraceae</taxon>
        <taxon>Herbaspirillum</taxon>
    </lineage>
</organism>
<accession>A0A6M4A0J5</accession>
<gene>
    <name evidence="1" type="ORF">C798_24205</name>
</gene>
<evidence type="ECO:0000313" key="1">
    <source>
        <dbReference type="EMBL" id="QJQ03222.1"/>
    </source>
</evidence>
<dbReference type="Proteomes" id="UP000501648">
    <property type="component" value="Chromosome"/>
</dbReference>
<protein>
    <submittedName>
        <fullName evidence="1">Uncharacterized protein</fullName>
    </submittedName>
</protein>
<proteinExistence type="predicted"/>
<dbReference type="AlphaFoldDB" id="A0A6M4A0J5"/>
<dbReference type="EMBL" id="CP008956">
    <property type="protein sequence ID" value="QJQ03222.1"/>
    <property type="molecule type" value="Genomic_DNA"/>
</dbReference>
<reference evidence="1 2" key="1">
    <citation type="journal article" date="2012" name="J. Bacteriol.">
        <title>Genome sequence of the pathogenic Herbaspirillum seropedicae strain Os34, isolated from rice roots.</title>
        <authorList>
            <person name="Ye W."/>
            <person name="Ye S."/>
            <person name="Liu J."/>
            <person name="Chang S."/>
            <person name="Chen M."/>
            <person name="Zhu B."/>
            <person name="Guo L."/>
            <person name="An Q."/>
        </authorList>
    </citation>
    <scope>NUCLEOTIDE SEQUENCE [LARGE SCALE GENOMIC DNA]</scope>
    <source>
        <strain evidence="1 2">Os34</strain>
    </source>
</reference>